<protein>
    <recommendedName>
        <fullName evidence="4">Cytochrome bo(3) ubiquinol oxidase subunit 4</fullName>
    </recommendedName>
    <alternativeName>
        <fullName evidence="16">Cytochrome o ubiquinol oxidase subunit 4</fullName>
    </alternativeName>
    <alternativeName>
        <fullName evidence="13">Oxidase bo(3) subunit 4</fullName>
    </alternativeName>
    <alternativeName>
        <fullName evidence="14">Ubiquinol oxidase polypeptide IV</fullName>
    </alternativeName>
    <alternativeName>
        <fullName evidence="15">Ubiquinol oxidase subunit 4</fullName>
    </alternativeName>
</protein>
<feature type="transmembrane region" description="Helical" evidence="17">
    <location>
        <begin position="44"/>
        <end position="66"/>
    </location>
</feature>
<dbReference type="InterPro" id="IPR014210">
    <property type="entry name" value="Cyt_o_ubiqinol_oxidase_su4"/>
</dbReference>
<keyword evidence="5" id="KW-0813">Transport</keyword>
<evidence type="ECO:0000256" key="12">
    <source>
        <dbReference type="ARBA" id="ARBA00025694"/>
    </source>
</evidence>
<dbReference type="GO" id="GO:0005886">
    <property type="term" value="C:plasma membrane"/>
    <property type="evidence" value="ECO:0007669"/>
    <property type="project" value="UniProtKB-SubCell"/>
</dbReference>
<keyword evidence="9 17" id="KW-1133">Transmembrane helix</keyword>
<dbReference type="PANTHER" id="PTHR36835:SF1">
    <property type="entry name" value="CYTOCHROME BO(3) UBIQUINOL OXIDASE SUBUNIT 4"/>
    <property type="match status" value="1"/>
</dbReference>
<evidence type="ECO:0000256" key="8">
    <source>
        <dbReference type="ARBA" id="ARBA00022982"/>
    </source>
</evidence>
<name>A0AAT9G3R4_9ENTR</name>
<reference evidence="18" key="2">
    <citation type="submission" date="2023-10" db="EMBL/GenBank/DDBJ databases">
        <authorList>
            <person name="Koga R."/>
            <person name="Fukatsu T."/>
        </authorList>
    </citation>
    <scope>NUCLEOTIDE SEQUENCE</scope>
    <source>
        <strain evidence="18">Kw-01</strain>
    </source>
</reference>
<feature type="transmembrane region" description="Helical" evidence="17">
    <location>
        <begin position="18"/>
        <end position="38"/>
    </location>
</feature>
<evidence type="ECO:0000256" key="17">
    <source>
        <dbReference type="SAM" id="Phobius"/>
    </source>
</evidence>
<dbReference type="InterPro" id="IPR005171">
    <property type="entry name" value="Cyt_c_oxidase_su4_prok"/>
</dbReference>
<proteinExistence type="inferred from homology"/>
<evidence type="ECO:0000256" key="7">
    <source>
        <dbReference type="ARBA" id="ARBA00022692"/>
    </source>
</evidence>
<sequence length="109" mass="12548">MNTITINIINYKRKIKNYIIGFIASVILTLIPFGLVFSDIVSKKYTLIVIILSAIIQIIVHLIYFLHINTNKANQWNLLALIFTLIIITIIISGSIWIMHNLHLNMMLN</sequence>
<keyword evidence="6" id="KW-1003">Cell membrane</keyword>
<gene>
    <name evidence="18" type="ORF">ACHINZ_0290</name>
</gene>
<dbReference type="InterPro" id="IPR050968">
    <property type="entry name" value="Cytochrome_c_oxidase_bac_sub4"/>
</dbReference>
<comment type="similarity">
    <text evidence="2">Belongs to the cytochrome c oxidase bacterial subunit 4 family.</text>
</comment>
<keyword evidence="10" id="KW-0560">Oxidoreductase</keyword>
<evidence type="ECO:0000256" key="5">
    <source>
        <dbReference type="ARBA" id="ARBA00022448"/>
    </source>
</evidence>
<evidence type="ECO:0000256" key="9">
    <source>
        <dbReference type="ARBA" id="ARBA00022989"/>
    </source>
</evidence>
<evidence type="ECO:0000313" key="18">
    <source>
        <dbReference type="EMBL" id="BET44359.1"/>
    </source>
</evidence>
<keyword evidence="11 17" id="KW-0472">Membrane</keyword>
<dbReference type="Pfam" id="PF03626">
    <property type="entry name" value="COX4_pro"/>
    <property type="match status" value="1"/>
</dbReference>
<evidence type="ECO:0000256" key="1">
    <source>
        <dbReference type="ARBA" id="ARBA00004651"/>
    </source>
</evidence>
<evidence type="ECO:0000256" key="2">
    <source>
        <dbReference type="ARBA" id="ARBA00008079"/>
    </source>
</evidence>
<comment type="subunit">
    <text evidence="3">Heterooctamer of two A chains, two B chains, two C chains and two D chains.</text>
</comment>
<dbReference type="GO" id="GO:0015078">
    <property type="term" value="F:proton transmembrane transporter activity"/>
    <property type="evidence" value="ECO:0007669"/>
    <property type="project" value="TreeGrafter"/>
</dbReference>
<evidence type="ECO:0000256" key="15">
    <source>
        <dbReference type="ARBA" id="ARBA00031887"/>
    </source>
</evidence>
<evidence type="ECO:0000256" key="16">
    <source>
        <dbReference type="ARBA" id="ARBA00032185"/>
    </source>
</evidence>
<dbReference type="PANTHER" id="PTHR36835">
    <property type="entry name" value="CYTOCHROME BO(3) UBIQUINOL OXIDASE SUBUNIT 4"/>
    <property type="match status" value="1"/>
</dbReference>
<dbReference type="EMBL" id="AP028961">
    <property type="protein sequence ID" value="BET44359.1"/>
    <property type="molecule type" value="Genomic_DNA"/>
</dbReference>
<reference evidence="18" key="1">
    <citation type="journal article" date="2023" name="Front. Microbiol.">
        <title>Genome analysis of Candidatus Aschnera chinzeii, the bacterial endosymbiont of the blood-sucking bat fly Penicillidia jenynsii (Insecta: Diptera: Nycteribiidae).</title>
        <authorList>
            <person name="Koga R."/>
            <person name="Moriyama M."/>
            <person name="Nozaki T."/>
            <person name="Fukatsu T."/>
        </authorList>
    </citation>
    <scope>NUCLEOTIDE SEQUENCE</scope>
    <source>
        <strain evidence="18">Kw-01</strain>
    </source>
</reference>
<evidence type="ECO:0000256" key="3">
    <source>
        <dbReference type="ARBA" id="ARBA00011700"/>
    </source>
</evidence>
<evidence type="ECO:0000256" key="6">
    <source>
        <dbReference type="ARBA" id="ARBA00022475"/>
    </source>
</evidence>
<keyword evidence="8" id="KW-0249">Electron transport</keyword>
<evidence type="ECO:0000256" key="13">
    <source>
        <dbReference type="ARBA" id="ARBA00030071"/>
    </source>
</evidence>
<evidence type="ECO:0000256" key="4">
    <source>
        <dbReference type="ARBA" id="ARBA00014689"/>
    </source>
</evidence>
<dbReference type="GO" id="GO:0019646">
    <property type="term" value="P:aerobic electron transport chain"/>
    <property type="evidence" value="ECO:0007669"/>
    <property type="project" value="TreeGrafter"/>
</dbReference>
<feature type="transmembrane region" description="Helical" evidence="17">
    <location>
        <begin position="78"/>
        <end position="99"/>
    </location>
</feature>
<evidence type="ECO:0000256" key="14">
    <source>
        <dbReference type="ARBA" id="ARBA00030211"/>
    </source>
</evidence>
<evidence type="ECO:0000256" key="10">
    <source>
        <dbReference type="ARBA" id="ARBA00023002"/>
    </source>
</evidence>
<comment type="subcellular location">
    <subcellularLocation>
        <location evidence="1">Cell membrane</location>
        <topology evidence="1">Multi-pass membrane protein</topology>
    </subcellularLocation>
</comment>
<dbReference type="GO" id="GO:0009319">
    <property type="term" value="C:cytochrome o ubiquinol oxidase complex"/>
    <property type="evidence" value="ECO:0007669"/>
    <property type="project" value="TreeGrafter"/>
</dbReference>
<accession>A0AAT9G3R4</accession>
<dbReference type="AlphaFoldDB" id="A0AAT9G3R4"/>
<evidence type="ECO:0000256" key="11">
    <source>
        <dbReference type="ARBA" id="ARBA00023136"/>
    </source>
</evidence>
<organism evidence="18">
    <name type="scientific">Candidatus Aschnera chinzeii</name>
    <dbReference type="NCBI Taxonomy" id="1485666"/>
    <lineage>
        <taxon>Bacteria</taxon>
        <taxon>Pseudomonadati</taxon>
        <taxon>Pseudomonadota</taxon>
        <taxon>Gammaproteobacteria</taxon>
        <taxon>Enterobacterales</taxon>
        <taxon>Enterobacteriaceae</taxon>
        <taxon>Candidatus Aschnera</taxon>
    </lineage>
</organism>
<dbReference type="GO" id="GO:0015990">
    <property type="term" value="P:electron transport coupled proton transport"/>
    <property type="evidence" value="ECO:0007669"/>
    <property type="project" value="InterPro"/>
</dbReference>
<comment type="function">
    <text evidence="12">Cytochrome bo(3) ubiquinol terminal oxidase is the component of the aerobic respiratory chain of E.coli that predominates when cells are grown at high aeration. Has proton pump activity across the membrane in addition to electron transfer, pumping 2 protons/electron.</text>
</comment>
<dbReference type="GO" id="GO:0009486">
    <property type="term" value="F:cytochrome bo3 ubiquinol oxidase activity"/>
    <property type="evidence" value="ECO:0007669"/>
    <property type="project" value="InterPro"/>
</dbReference>
<keyword evidence="7 17" id="KW-0812">Transmembrane</keyword>
<dbReference type="NCBIfam" id="TIGR02847">
    <property type="entry name" value="CyoD"/>
    <property type="match status" value="1"/>
</dbReference>